<dbReference type="OrthoDB" id="947938at2"/>
<sequence>MKNNLPNTCILFILFSISLSACNFIGANVEKKLTEHSLTLVRIEKPDSIGEITINNDGTYLKKPDTPFKLPTESSFIHFYNDGVFISFDNNQYSTGKWFYSTADSIITIRGNVKKETLLKLVSIQKDNFKFKILEVNKIKSNDDYLLFYSQSTHFEGQTKDLLSLNENQWRIKPIQKESNEQIKQRVLSQLKYHIDYFNMTKDKKQTYFETKILQSPFNFYQNALGVPHNYELPEEWVETFYSREDAEKAADLLRSTIKNIDGVKTHERFTETYTEIINKMIDRLLI</sequence>
<dbReference type="Proteomes" id="UP000236893">
    <property type="component" value="Unassembled WGS sequence"/>
</dbReference>
<accession>A0A2S4ZXY8</accession>
<evidence type="ECO:0000313" key="3">
    <source>
        <dbReference type="Proteomes" id="UP000236893"/>
    </source>
</evidence>
<feature type="chain" id="PRO_5015560403" description="Lipoprotein" evidence="1">
    <location>
        <begin position="22"/>
        <end position="287"/>
    </location>
</feature>
<protein>
    <recommendedName>
        <fullName evidence="4">Lipoprotein</fullName>
    </recommendedName>
</protein>
<keyword evidence="3" id="KW-1185">Reference proteome</keyword>
<reference evidence="2 3" key="1">
    <citation type="submission" date="2018-01" db="EMBL/GenBank/DDBJ databases">
        <authorList>
            <person name="Gaut B.S."/>
            <person name="Morton B.R."/>
            <person name="Clegg M.T."/>
            <person name="Duvall M.R."/>
        </authorList>
    </citation>
    <scope>NUCLEOTIDE SEQUENCE [LARGE SCALE GENOMIC DNA]</scope>
    <source>
        <strain evidence="2 3">HR-AV</strain>
    </source>
</reference>
<comment type="caution">
    <text evidence="2">The sequence shown here is derived from an EMBL/GenBank/DDBJ whole genome shotgun (WGS) entry which is preliminary data.</text>
</comment>
<keyword evidence="1" id="KW-0732">Signal</keyword>
<proteinExistence type="predicted"/>
<evidence type="ECO:0008006" key="4">
    <source>
        <dbReference type="Google" id="ProtNLM"/>
    </source>
</evidence>
<evidence type="ECO:0000313" key="2">
    <source>
        <dbReference type="EMBL" id="POY35185.1"/>
    </source>
</evidence>
<dbReference type="AlphaFoldDB" id="A0A2S4ZXY8"/>
<dbReference type="EMBL" id="PQVF01000013">
    <property type="protein sequence ID" value="POY35185.1"/>
    <property type="molecule type" value="Genomic_DNA"/>
</dbReference>
<dbReference type="PROSITE" id="PS51257">
    <property type="entry name" value="PROKAR_LIPOPROTEIN"/>
    <property type="match status" value="1"/>
</dbReference>
<gene>
    <name evidence="2" type="ORF">C3K47_16530</name>
</gene>
<name>A0A2S4ZXY8_9SPHI</name>
<organism evidence="2 3">
    <name type="scientific">Solitalea longa</name>
    <dbReference type="NCBI Taxonomy" id="2079460"/>
    <lineage>
        <taxon>Bacteria</taxon>
        <taxon>Pseudomonadati</taxon>
        <taxon>Bacteroidota</taxon>
        <taxon>Sphingobacteriia</taxon>
        <taxon>Sphingobacteriales</taxon>
        <taxon>Sphingobacteriaceae</taxon>
        <taxon>Solitalea</taxon>
    </lineage>
</organism>
<evidence type="ECO:0000256" key="1">
    <source>
        <dbReference type="SAM" id="SignalP"/>
    </source>
</evidence>
<feature type="signal peptide" evidence="1">
    <location>
        <begin position="1"/>
        <end position="21"/>
    </location>
</feature>
<dbReference type="RefSeq" id="WP_103790273.1">
    <property type="nucleotide sequence ID" value="NZ_PQVF01000013.1"/>
</dbReference>